<accession>A0AAN8FSJ3</accession>
<evidence type="ECO:0000313" key="2">
    <source>
        <dbReference type="EMBL" id="KAK5985866.1"/>
    </source>
</evidence>
<name>A0AAN8FSJ3_TRICO</name>
<keyword evidence="3" id="KW-1185">Reference proteome</keyword>
<reference evidence="2 3" key="1">
    <citation type="submission" date="2019-10" db="EMBL/GenBank/DDBJ databases">
        <title>Assembly and Annotation for the nematode Trichostrongylus colubriformis.</title>
        <authorList>
            <person name="Martin J."/>
        </authorList>
    </citation>
    <scope>NUCLEOTIDE SEQUENCE [LARGE SCALE GENOMIC DNA]</scope>
    <source>
        <strain evidence="2">G859</strain>
        <tissue evidence="2">Whole worm</tissue>
    </source>
</reference>
<feature type="region of interest" description="Disordered" evidence="1">
    <location>
        <begin position="1"/>
        <end position="30"/>
    </location>
</feature>
<dbReference type="Proteomes" id="UP001331761">
    <property type="component" value="Unassembled WGS sequence"/>
</dbReference>
<dbReference type="EMBL" id="WIXE01001251">
    <property type="protein sequence ID" value="KAK5985866.1"/>
    <property type="molecule type" value="Genomic_DNA"/>
</dbReference>
<sequence>MTGFRLGCGGKKEKLSPSGTKPTALVDEDASRRGNWPLPCEFPFPTTRLDDYGISNTVSSADLLNTIWRRAGERSRKGELLPFLSKLT</sequence>
<gene>
    <name evidence="2" type="ORF">GCK32_022466</name>
</gene>
<protein>
    <submittedName>
        <fullName evidence="2">Uncharacterized protein</fullName>
    </submittedName>
</protein>
<comment type="caution">
    <text evidence="2">The sequence shown here is derived from an EMBL/GenBank/DDBJ whole genome shotgun (WGS) entry which is preliminary data.</text>
</comment>
<evidence type="ECO:0000256" key="1">
    <source>
        <dbReference type="SAM" id="MobiDB-lite"/>
    </source>
</evidence>
<organism evidence="2 3">
    <name type="scientific">Trichostrongylus colubriformis</name>
    <name type="common">Black scour worm</name>
    <dbReference type="NCBI Taxonomy" id="6319"/>
    <lineage>
        <taxon>Eukaryota</taxon>
        <taxon>Metazoa</taxon>
        <taxon>Ecdysozoa</taxon>
        <taxon>Nematoda</taxon>
        <taxon>Chromadorea</taxon>
        <taxon>Rhabditida</taxon>
        <taxon>Rhabditina</taxon>
        <taxon>Rhabditomorpha</taxon>
        <taxon>Strongyloidea</taxon>
        <taxon>Trichostrongylidae</taxon>
        <taxon>Trichostrongylus</taxon>
    </lineage>
</organism>
<dbReference type="AlphaFoldDB" id="A0AAN8FSJ3"/>
<evidence type="ECO:0000313" key="3">
    <source>
        <dbReference type="Proteomes" id="UP001331761"/>
    </source>
</evidence>
<proteinExistence type="predicted"/>